<sequence length="207" mass="22712">YLAVRAYTQPNSNGLGGGFGRLSPKMSVTLKETVLPPPELTSVIASGSQSIKLTWTAPKGTDIILGHYKAECYRPGQTNAERTRLVNSQFLSVEIAYLLPNTLYECAVIAYLRENSKALGDAWTPSRRSSPIRTWPGNPFEPTDITATAVNSTAVQINWKAPLISNGDITKYQVIVYDSKGVQQNIYTETGRDVYSSLLTGFKPFTT</sequence>
<gene>
    <name evidence="3" type="primary">ITB4</name>
    <name evidence="3" type="ORF">TR91001</name>
</gene>
<dbReference type="SMART" id="SM00060">
    <property type="entry name" value="FN3"/>
    <property type="match status" value="2"/>
</dbReference>
<evidence type="ECO:0000259" key="2">
    <source>
        <dbReference type="PROSITE" id="PS50853"/>
    </source>
</evidence>
<dbReference type="InterPro" id="IPR050991">
    <property type="entry name" value="ECM_Regulatory_Proteins"/>
</dbReference>
<dbReference type="PANTHER" id="PTHR46708:SF2">
    <property type="entry name" value="FIBRONECTIN TYPE-III DOMAIN-CONTAINING PROTEIN"/>
    <property type="match status" value="1"/>
</dbReference>
<dbReference type="GO" id="GO:0007229">
    <property type="term" value="P:integrin-mediated signaling pathway"/>
    <property type="evidence" value="ECO:0007669"/>
    <property type="project" value="UniProtKB-KW"/>
</dbReference>
<dbReference type="Pfam" id="PF00041">
    <property type="entry name" value="fn3"/>
    <property type="match status" value="2"/>
</dbReference>
<organism evidence="3">
    <name type="scientific">Schistocephalus solidus</name>
    <name type="common">Tapeworm</name>
    <dbReference type="NCBI Taxonomy" id="70667"/>
    <lineage>
        <taxon>Eukaryota</taxon>
        <taxon>Metazoa</taxon>
        <taxon>Spiralia</taxon>
        <taxon>Lophotrochozoa</taxon>
        <taxon>Platyhelminthes</taxon>
        <taxon>Cestoda</taxon>
        <taxon>Eucestoda</taxon>
        <taxon>Diphyllobothriidea</taxon>
        <taxon>Diphyllobothriidae</taxon>
        <taxon>Schistocephalus</taxon>
    </lineage>
</organism>
<reference evidence="3" key="1">
    <citation type="submission" date="2016-01" db="EMBL/GenBank/DDBJ databases">
        <title>Reference transcriptome for the parasite Schistocephalus solidus: insights into the molecular evolution of parasitism.</title>
        <authorList>
            <person name="Hebert F.O."/>
            <person name="Grambauer S."/>
            <person name="Barber I."/>
            <person name="Landry C.R."/>
            <person name="Aubin-Horth N."/>
        </authorList>
    </citation>
    <scope>NUCLEOTIDE SEQUENCE</scope>
</reference>
<evidence type="ECO:0000256" key="1">
    <source>
        <dbReference type="ARBA" id="ARBA00022737"/>
    </source>
</evidence>
<dbReference type="Gene3D" id="2.60.40.10">
    <property type="entry name" value="Immunoglobulins"/>
    <property type="match status" value="2"/>
</dbReference>
<dbReference type="PROSITE" id="PS50853">
    <property type="entry name" value="FN3"/>
    <property type="match status" value="2"/>
</dbReference>
<evidence type="ECO:0000313" key="3">
    <source>
        <dbReference type="EMBL" id="JAP47845.1"/>
    </source>
</evidence>
<protein>
    <submittedName>
        <fullName evidence="3">Integrin beta-4</fullName>
    </submittedName>
</protein>
<feature type="non-terminal residue" evidence="3">
    <location>
        <position position="207"/>
    </location>
</feature>
<name>A0A0X3P7F1_SCHSO</name>
<dbReference type="InterPro" id="IPR003961">
    <property type="entry name" value="FN3_dom"/>
</dbReference>
<dbReference type="PANTHER" id="PTHR46708">
    <property type="entry name" value="TENASCIN"/>
    <property type="match status" value="1"/>
</dbReference>
<dbReference type="CDD" id="cd00063">
    <property type="entry name" value="FN3"/>
    <property type="match status" value="2"/>
</dbReference>
<dbReference type="InterPro" id="IPR036116">
    <property type="entry name" value="FN3_sf"/>
</dbReference>
<dbReference type="AlphaFoldDB" id="A0A0X3P7F1"/>
<keyword evidence="1" id="KW-0677">Repeat</keyword>
<feature type="non-terminal residue" evidence="3">
    <location>
        <position position="1"/>
    </location>
</feature>
<dbReference type="InterPro" id="IPR013783">
    <property type="entry name" value="Ig-like_fold"/>
</dbReference>
<proteinExistence type="predicted"/>
<dbReference type="EMBL" id="GEEE01015380">
    <property type="protein sequence ID" value="JAP47845.1"/>
    <property type="molecule type" value="Transcribed_RNA"/>
</dbReference>
<dbReference type="SUPFAM" id="SSF49265">
    <property type="entry name" value="Fibronectin type III"/>
    <property type="match status" value="1"/>
</dbReference>
<accession>A0A0X3P7F1</accession>
<feature type="domain" description="Fibronectin type-III" evidence="2">
    <location>
        <begin position="141"/>
        <end position="207"/>
    </location>
</feature>
<feature type="domain" description="Fibronectin type-III" evidence="2">
    <location>
        <begin position="36"/>
        <end position="137"/>
    </location>
</feature>
<keyword evidence="3" id="KW-0401">Integrin</keyword>